<sequence length="419" mass="42729">MNMQTKVGLILAASLLAAGAVGSAGAQTLATGDSRPVTQPTYPGICTTINARYSSALRTSPPSSSADDTSVIQQALTNCKGTGKSVVLAASGSNDAFYTGSLSISGAGLVINSGVTLFGNDSYSGNANLLSFTGTNASLMGPGTVDGRGDIITGTPRLVQASNITNFTVYNVTLAQAAHPNLYVEGGNGFTAWGVSIRTPATRKNADGIDIDSLTNATVTRSDIEAGDDGIAVKTNSGDISNVTVSNTRLHGTHGLSVGSIDQNTVSNILFTNNYVYGNDLNGTQSTNNNGINVKTGPCSLTVKQVSFVNTCMTGVKHLIVMDTNYNACTTGGSPSLSNIVVNGAYSTQSVSGAYTKIDGRNASFPVNAYLANVSLDATAQSGDQYANVGLYKSNDVPSGTGVTTSSFTMSGSVPSCSF</sequence>
<keyword evidence="10" id="KW-1185">Reference proteome</keyword>
<proteinExistence type="inferred from homology"/>
<dbReference type="PANTHER" id="PTHR31375">
    <property type="match status" value="1"/>
</dbReference>
<keyword evidence="8" id="KW-0732">Signal</keyword>
<evidence type="ECO:0000256" key="4">
    <source>
        <dbReference type="ARBA" id="ARBA00022525"/>
    </source>
</evidence>
<dbReference type="RefSeq" id="WP_316869447.1">
    <property type="nucleotide sequence ID" value="NZ_CATWAF010000002.1"/>
</dbReference>
<keyword evidence="6 7" id="KW-0326">Glycosidase</keyword>
<gene>
    <name evidence="9" type="primary">pehA</name>
    <name evidence="9" type="ORF">LMG18091_01779</name>
</gene>
<comment type="subcellular location">
    <subcellularLocation>
        <location evidence="1">Secreted</location>
        <location evidence="1">Cell wall</location>
    </subcellularLocation>
</comment>
<dbReference type="GO" id="GO:0005975">
    <property type="term" value="P:carbohydrate metabolic process"/>
    <property type="evidence" value="ECO:0007669"/>
    <property type="project" value="InterPro"/>
</dbReference>
<dbReference type="Pfam" id="PF00295">
    <property type="entry name" value="Glyco_hydro_28"/>
    <property type="match status" value="1"/>
</dbReference>
<accession>A0AAD2B255</accession>
<dbReference type="InterPro" id="IPR006626">
    <property type="entry name" value="PbH1"/>
</dbReference>
<feature type="signal peptide" evidence="8">
    <location>
        <begin position="1"/>
        <end position="26"/>
    </location>
</feature>
<evidence type="ECO:0000256" key="3">
    <source>
        <dbReference type="ARBA" id="ARBA00022512"/>
    </source>
</evidence>
<dbReference type="InterPro" id="IPR000743">
    <property type="entry name" value="Glyco_hydro_28"/>
</dbReference>
<feature type="chain" id="PRO_5041913606" evidence="8">
    <location>
        <begin position="27"/>
        <end position="419"/>
    </location>
</feature>
<dbReference type="EMBL" id="CATWAF010000002">
    <property type="protein sequence ID" value="CAJ0693408.1"/>
    <property type="molecule type" value="Genomic_DNA"/>
</dbReference>
<keyword evidence="5 7" id="KW-0378">Hydrolase</keyword>
<dbReference type="SMART" id="SM00710">
    <property type="entry name" value="PbH1"/>
    <property type="match status" value="4"/>
</dbReference>
<evidence type="ECO:0000256" key="6">
    <source>
        <dbReference type="ARBA" id="ARBA00023295"/>
    </source>
</evidence>
<dbReference type="AlphaFoldDB" id="A0AAD2B255"/>
<keyword evidence="4" id="KW-0964">Secreted</keyword>
<dbReference type="SUPFAM" id="SSF51126">
    <property type="entry name" value="Pectin lyase-like"/>
    <property type="match status" value="1"/>
</dbReference>
<dbReference type="GO" id="GO:0004650">
    <property type="term" value="F:polygalacturonase activity"/>
    <property type="evidence" value="ECO:0007669"/>
    <property type="project" value="UniProtKB-EC"/>
</dbReference>
<evidence type="ECO:0000256" key="5">
    <source>
        <dbReference type="ARBA" id="ARBA00022801"/>
    </source>
</evidence>
<evidence type="ECO:0000256" key="1">
    <source>
        <dbReference type="ARBA" id="ARBA00004191"/>
    </source>
</evidence>
<evidence type="ECO:0000313" key="10">
    <source>
        <dbReference type="Proteomes" id="UP001189915"/>
    </source>
</evidence>
<evidence type="ECO:0000256" key="2">
    <source>
        <dbReference type="ARBA" id="ARBA00008834"/>
    </source>
</evidence>
<comment type="caution">
    <text evidence="9">The sequence shown here is derived from an EMBL/GenBank/DDBJ whole genome shotgun (WGS) entry which is preliminary data.</text>
</comment>
<dbReference type="InterPro" id="IPR011050">
    <property type="entry name" value="Pectin_lyase_fold/virulence"/>
</dbReference>
<comment type="similarity">
    <text evidence="2 7">Belongs to the glycosyl hydrolase 28 family.</text>
</comment>
<dbReference type="InterPro" id="IPR012334">
    <property type="entry name" value="Pectin_lyas_fold"/>
</dbReference>
<dbReference type="Proteomes" id="UP001189915">
    <property type="component" value="Unassembled WGS sequence"/>
</dbReference>
<evidence type="ECO:0000256" key="7">
    <source>
        <dbReference type="RuleBase" id="RU361169"/>
    </source>
</evidence>
<name>A0AAD2B255_9RALS</name>
<reference evidence="9 10" key="1">
    <citation type="submission" date="2023-07" db="EMBL/GenBank/DDBJ databases">
        <authorList>
            <person name="Peeters C."/>
        </authorList>
    </citation>
    <scope>NUCLEOTIDE SEQUENCE [LARGE SCALE GENOMIC DNA]</scope>
    <source>
        <strain evidence="9 10">LMG 18091</strain>
    </source>
</reference>
<dbReference type="EC" id="3.2.1.15" evidence="9"/>
<dbReference type="Gene3D" id="2.160.20.10">
    <property type="entry name" value="Single-stranded right-handed beta-helix, Pectin lyase-like"/>
    <property type="match status" value="1"/>
</dbReference>
<evidence type="ECO:0000313" key="9">
    <source>
        <dbReference type="EMBL" id="CAJ0693408.1"/>
    </source>
</evidence>
<organism evidence="9 10">
    <name type="scientific">Ralstonia wenshanensis</name>
    <dbReference type="NCBI Taxonomy" id="2842456"/>
    <lineage>
        <taxon>Bacteria</taxon>
        <taxon>Pseudomonadati</taxon>
        <taxon>Pseudomonadota</taxon>
        <taxon>Betaproteobacteria</taxon>
        <taxon>Burkholderiales</taxon>
        <taxon>Burkholderiaceae</taxon>
        <taxon>Ralstonia</taxon>
    </lineage>
</organism>
<evidence type="ECO:0000256" key="8">
    <source>
        <dbReference type="SAM" id="SignalP"/>
    </source>
</evidence>
<protein>
    <submittedName>
        <fullName evidence="9">Endo-polygalacturonase</fullName>
        <ecNumber evidence="9">3.2.1.15</ecNumber>
    </submittedName>
</protein>
<keyword evidence="3" id="KW-0134">Cell wall</keyword>